<gene>
    <name evidence="1" type="ORF">M9Y10_014436</name>
</gene>
<dbReference type="Proteomes" id="UP001470230">
    <property type="component" value="Unassembled WGS sequence"/>
</dbReference>
<name>A0ABR2KZH9_9EUKA</name>
<dbReference type="EMBL" id="JAPFFF010000002">
    <property type="protein sequence ID" value="KAK8896528.1"/>
    <property type="molecule type" value="Genomic_DNA"/>
</dbReference>
<evidence type="ECO:0000313" key="2">
    <source>
        <dbReference type="Proteomes" id="UP001470230"/>
    </source>
</evidence>
<keyword evidence="2" id="KW-1185">Reference proteome</keyword>
<accession>A0ABR2KZH9</accession>
<evidence type="ECO:0008006" key="3">
    <source>
        <dbReference type="Google" id="ProtNLM"/>
    </source>
</evidence>
<sequence length="445" mass="51852">MKQSFILSSAGIQNIIFDFDGEDDFCFNFGDSKIHMKKYFAEFISPRVSKMLRSDPTLNILKVNDLNQSNFIFSKIFDSGFIKIIEQLSFGNPVEVNVELSHKLRIFSMLIENDEIYKMMNKYFPISMDKTKIDTCLEYLQNIDIYKIFNFKHLTFDDNQVFDLISANFDLIDESKLLKLPKSVLLTIISNPKLKIKSEDLLFDFINKLFANEKDEEEDIRIIDFYGQINIQLLSIEKFNEFIDLIELDEMTHLIWSKIKNFLIHSSNCDNEFNFNGNNRFEGIIHSILMNKPTDDTAPEQIIEVTSSSCIGSSTFDKKNVFSYNNDHLFFNSKNLPDSWFCYNFKNRKIKISDYSIRSSSYGGKGSCHLLNWKIEGSNDNENWKVLDVRQNEKSLDDCRAENTFQVNSPVSGYFQYIRIKQTGPNSYGDNQLTFSVIEFFGSIK</sequence>
<organism evidence="1 2">
    <name type="scientific">Tritrichomonas musculus</name>
    <dbReference type="NCBI Taxonomy" id="1915356"/>
    <lineage>
        <taxon>Eukaryota</taxon>
        <taxon>Metamonada</taxon>
        <taxon>Parabasalia</taxon>
        <taxon>Tritrichomonadida</taxon>
        <taxon>Tritrichomonadidae</taxon>
        <taxon>Tritrichomonas</taxon>
    </lineage>
</organism>
<dbReference type="Gene3D" id="2.60.120.260">
    <property type="entry name" value="Galactose-binding domain-like"/>
    <property type="match status" value="1"/>
</dbReference>
<proteinExistence type="predicted"/>
<dbReference type="InterPro" id="IPR008979">
    <property type="entry name" value="Galactose-bd-like_sf"/>
</dbReference>
<reference evidence="1 2" key="1">
    <citation type="submission" date="2024-04" db="EMBL/GenBank/DDBJ databases">
        <title>Tritrichomonas musculus Genome.</title>
        <authorList>
            <person name="Alves-Ferreira E."/>
            <person name="Grigg M."/>
            <person name="Lorenzi H."/>
            <person name="Galac M."/>
        </authorList>
    </citation>
    <scope>NUCLEOTIDE SEQUENCE [LARGE SCALE GENOMIC DNA]</scope>
    <source>
        <strain evidence="1 2">EAF2021</strain>
    </source>
</reference>
<evidence type="ECO:0000313" key="1">
    <source>
        <dbReference type="EMBL" id="KAK8896528.1"/>
    </source>
</evidence>
<comment type="caution">
    <text evidence="1">The sequence shown here is derived from an EMBL/GenBank/DDBJ whole genome shotgun (WGS) entry which is preliminary data.</text>
</comment>
<dbReference type="SUPFAM" id="SSF49785">
    <property type="entry name" value="Galactose-binding domain-like"/>
    <property type="match status" value="1"/>
</dbReference>
<protein>
    <recommendedName>
        <fullName evidence="3">F5/8 type C domain-containing protein</fullName>
    </recommendedName>
</protein>